<reference evidence="2" key="1">
    <citation type="submission" date="2013-07" db="EMBL/GenBank/DDBJ databases">
        <authorList>
            <person name="Geib S."/>
        </authorList>
    </citation>
    <scope>NUCLEOTIDE SEQUENCE</scope>
</reference>
<protein>
    <submittedName>
        <fullName evidence="2">Uncharacterized protein</fullName>
    </submittedName>
</protein>
<accession>W8C219</accession>
<organism evidence="2">
    <name type="scientific">Ceratitis capitata</name>
    <name type="common">Mediterranean fruit fly</name>
    <name type="synonym">Tephritis capitata</name>
    <dbReference type="NCBI Taxonomy" id="7213"/>
    <lineage>
        <taxon>Eukaryota</taxon>
        <taxon>Metazoa</taxon>
        <taxon>Ecdysozoa</taxon>
        <taxon>Arthropoda</taxon>
        <taxon>Hexapoda</taxon>
        <taxon>Insecta</taxon>
        <taxon>Pterygota</taxon>
        <taxon>Neoptera</taxon>
        <taxon>Endopterygota</taxon>
        <taxon>Diptera</taxon>
        <taxon>Brachycera</taxon>
        <taxon>Muscomorpha</taxon>
        <taxon>Tephritoidea</taxon>
        <taxon>Tephritidae</taxon>
        <taxon>Ceratitis</taxon>
        <taxon>Ceratitis</taxon>
    </lineage>
</organism>
<evidence type="ECO:0000256" key="1">
    <source>
        <dbReference type="SAM" id="MobiDB-lite"/>
    </source>
</evidence>
<evidence type="ECO:0000313" key="2">
    <source>
        <dbReference type="EMBL" id="JAC05873.1"/>
    </source>
</evidence>
<reference evidence="2" key="2">
    <citation type="journal article" date="2014" name="BMC Genomics">
        <title>A genomic perspective to assessing quality of mass-reared SIT flies used in Mediterranean fruit fly (Ceratitis capitata) eradication in California.</title>
        <authorList>
            <person name="Calla B."/>
            <person name="Hall B."/>
            <person name="Hou S."/>
            <person name="Geib S.M."/>
        </authorList>
    </citation>
    <scope>NUCLEOTIDE SEQUENCE</scope>
</reference>
<feature type="region of interest" description="Disordered" evidence="1">
    <location>
        <begin position="90"/>
        <end position="127"/>
    </location>
</feature>
<proteinExistence type="evidence at transcript level"/>
<feature type="compositionally biased region" description="Polar residues" evidence="1">
    <location>
        <begin position="90"/>
        <end position="99"/>
    </location>
</feature>
<dbReference type="AlphaFoldDB" id="W8C219"/>
<name>W8C219_CERCA</name>
<sequence>MSICKLEKISTSSQSEEKERDETVAVSAVTVSDAFKSPQRNTSRSSLGSSATQFKVSKNHLAIPESKVLNVCSLCGEHVEDSLLANKDGSLSSTVSEASGKNIKQPKDSTTNLSQRSHHLVNHRPTDTRPPFLYEQYPLKPALLYDSPLSYVRDPLNRLDQIDYFPQTSLHSLISLLPICHCTSANLPYANASDNSQHFKYARLHSGEEEDRRGEAVFIADAAWETRKAYAPVDKSVESVCTACRHPAFIAPREPQYSHPLETHSTKTAMITTHETGTVTKLSENYYKPQERNKLDLHRQENVELSLFYNKDYRHKQPIAEEIPPIQVRSNDNTPSLNSHDLDFHDSVPIFEVLSRNDVENYSNGLALKHKDSFLLYEKLRQKRKHSKLVVGEEQPLNKSSDEVIVFGSAKGLNYKLQCWEESRIDWLSELERRHEVRKRRQKRMEYRKRKQRASEGYTRQCSCICQRIRSWLAKWYT</sequence>
<dbReference type="OrthoDB" id="8070054at2759"/>
<dbReference type="EMBL" id="GAMC01000683">
    <property type="protein sequence ID" value="JAC05873.1"/>
    <property type="molecule type" value="mRNA"/>
</dbReference>